<evidence type="ECO:0000313" key="1">
    <source>
        <dbReference type="EMBL" id="GFH30141.1"/>
    </source>
</evidence>
<evidence type="ECO:0000313" key="2">
    <source>
        <dbReference type="Proteomes" id="UP000485058"/>
    </source>
</evidence>
<proteinExistence type="predicted"/>
<name>A0A6A0AD09_HAELA</name>
<comment type="caution">
    <text evidence="1">The sequence shown here is derived from an EMBL/GenBank/DDBJ whole genome shotgun (WGS) entry which is preliminary data.</text>
</comment>
<reference evidence="1 2" key="1">
    <citation type="submission" date="2020-02" db="EMBL/GenBank/DDBJ databases">
        <title>Draft genome sequence of Haematococcus lacustris strain NIES-144.</title>
        <authorList>
            <person name="Morimoto D."/>
            <person name="Nakagawa S."/>
            <person name="Yoshida T."/>
            <person name="Sawayama S."/>
        </authorList>
    </citation>
    <scope>NUCLEOTIDE SEQUENCE [LARGE SCALE GENOMIC DNA]</scope>
    <source>
        <strain evidence="1 2">NIES-144</strain>
    </source>
</reference>
<accession>A0A6A0AD09</accession>
<sequence>MASLQDTCEHGLHAHGSTNWVKSTCSDPALMLSGVLLLHGAALQQLPEGCACLAGKGRFGLSCSTAFELAYCQAVVAAAAVCHRPGLPVHLLLLLPPPPAVIFTSTTAEGVAGPSLALLRVEGRQCSWASQAARCMAALVGGDVARSHQAGDVIRASRHSTSVTDSYCAS</sequence>
<dbReference type="AlphaFoldDB" id="A0A6A0AD09"/>
<dbReference type="Proteomes" id="UP000485058">
    <property type="component" value="Unassembled WGS sequence"/>
</dbReference>
<keyword evidence="2" id="KW-1185">Reference proteome</keyword>
<protein>
    <submittedName>
        <fullName evidence="1">Uncharacterized protein</fullName>
    </submittedName>
</protein>
<gene>
    <name evidence="1" type="ORF">HaLaN_28933</name>
</gene>
<organism evidence="1 2">
    <name type="scientific">Haematococcus lacustris</name>
    <name type="common">Green alga</name>
    <name type="synonym">Haematococcus pluvialis</name>
    <dbReference type="NCBI Taxonomy" id="44745"/>
    <lineage>
        <taxon>Eukaryota</taxon>
        <taxon>Viridiplantae</taxon>
        <taxon>Chlorophyta</taxon>
        <taxon>core chlorophytes</taxon>
        <taxon>Chlorophyceae</taxon>
        <taxon>CS clade</taxon>
        <taxon>Chlamydomonadales</taxon>
        <taxon>Haematococcaceae</taxon>
        <taxon>Haematococcus</taxon>
    </lineage>
</organism>
<dbReference type="EMBL" id="BLLF01004726">
    <property type="protein sequence ID" value="GFH30141.1"/>
    <property type="molecule type" value="Genomic_DNA"/>
</dbReference>